<proteinExistence type="predicted"/>
<sequence>MRPGTRAVATVVRPVALAHRTIAGTLVGSHGLTLVGWHRVDGRTSDGLSTGVDDFRRHLDVLERWGARVLPLEEAVARLWAGTLPDRAVALTFDDGYASVVDTAWPILRDRGLPTTLFVVSGILDGLRFAWDAHESAACRSGRLRPATADELVAAAHEGLDVGSHTVSHPWLPALDDADLRRELVDSRIALEDLLGRPVRSVAYPTGGWDPRVRAAAVAAGYTVGITVDRGLNTDVVHPLSLRRAFVPSDPADLRHILDGAYTFLRPLDRWRSRGGPSW</sequence>
<dbReference type="CDD" id="cd10918">
    <property type="entry name" value="CE4_NodB_like_5s_6s"/>
    <property type="match status" value="1"/>
</dbReference>
<dbReference type="RefSeq" id="WP_186345915.1">
    <property type="nucleotide sequence ID" value="NZ_BMMR01000007.1"/>
</dbReference>
<accession>A0ABR6U862</accession>
<reference evidence="4 5" key="1">
    <citation type="submission" date="2020-08" db="EMBL/GenBank/DDBJ databases">
        <title>novel species in genus Nocardioides.</title>
        <authorList>
            <person name="Zhang G."/>
        </authorList>
    </citation>
    <scope>NUCLEOTIDE SEQUENCE [LARGE SCALE GENOMIC DNA]</scope>
    <source>
        <strain evidence="4 5">SC8A-24</strain>
    </source>
</reference>
<keyword evidence="2" id="KW-0732">Signal</keyword>
<evidence type="ECO:0000256" key="1">
    <source>
        <dbReference type="ARBA" id="ARBA00004613"/>
    </source>
</evidence>
<evidence type="ECO:0000313" key="4">
    <source>
        <dbReference type="EMBL" id="MBC2960637.1"/>
    </source>
</evidence>
<evidence type="ECO:0000259" key="3">
    <source>
        <dbReference type="PROSITE" id="PS51677"/>
    </source>
</evidence>
<evidence type="ECO:0000256" key="2">
    <source>
        <dbReference type="ARBA" id="ARBA00022729"/>
    </source>
</evidence>
<dbReference type="SUPFAM" id="SSF88713">
    <property type="entry name" value="Glycoside hydrolase/deacetylase"/>
    <property type="match status" value="1"/>
</dbReference>
<dbReference type="InterPro" id="IPR002509">
    <property type="entry name" value="NODB_dom"/>
</dbReference>
<dbReference type="InterPro" id="IPR011330">
    <property type="entry name" value="Glyco_hydro/deAcase_b/a-brl"/>
</dbReference>
<dbReference type="EMBL" id="JACMYC010000005">
    <property type="protein sequence ID" value="MBC2960637.1"/>
    <property type="molecule type" value="Genomic_DNA"/>
</dbReference>
<name>A0ABR6U862_9ACTN</name>
<dbReference type="PROSITE" id="PS51677">
    <property type="entry name" value="NODB"/>
    <property type="match status" value="1"/>
</dbReference>
<protein>
    <submittedName>
        <fullName evidence="4">Polysaccharide deacetylase family protein</fullName>
    </submittedName>
</protein>
<organism evidence="4 5">
    <name type="scientific">Nocardioides deserti</name>
    <dbReference type="NCBI Taxonomy" id="1588644"/>
    <lineage>
        <taxon>Bacteria</taxon>
        <taxon>Bacillati</taxon>
        <taxon>Actinomycetota</taxon>
        <taxon>Actinomycetes</taxon>
        <taxon>Propionibacteriales</taxon>
        <taxon>Nocardioidaceae</taxon>
        <taxon>Nocardioides</taxon>
    </lineage>
</organism>
<dbReference type="Gene3D" id="3.20.20.370">
    <property type="entry name" value="Glycoside hydrolase/deacetylase"/>
    <property type="match status" value="1"/>
</dbReference>
<dbReference type="PANTHER" id="PTHR34216">
    <property type="match status" value="1"/>
</dbReference>
<feature type="domain" description="NodB homology" evidence="3">
    <location>
        <begin position="87"/>
        <end position="279"/>
    </location>
</feature>
<evidence type="ECO:0000313" key="5">
    <source>
        <dbReference type="Proteomes" id="UP000604001"/>
    </source>
</evidence>
<dbReference type="PANTHER" id="PTHR34216:SF3">
    <property type="entry name" value="POLY-BETA-1,6-N-ACETYL-D-GLUCOSAMINE N-DEACETYLASE"/>
    <property type="match status" value="1"/>
</dbReference>
<dbReference type="Pfam" id="PF01522">
    <property type="entry name" value="Polysacc_deac_1"/>
    <property type="match status" value="1"/>
</dbReference>
<dbReference type="Proteomes" id="UP000604001">
    <property type="component" value="Unassembled WGS sequence"/>
</dbReference>
<dbReference type="InterPro" id="IPR051398">
    <property type="entry name" value="Polysacch_Deacetylase"/>
</dbReference>
<keyword evidence="5" id="KW-1185">Reference proteome</keyword>
<gene>
    <name evidence="4" type="ORF">H7344_10070</name>
</gene>
<comment type="caution">
    <text evidence="4">The sequence shown here is derived from an EMBL/GenBank/DDBJ whole genome shotgun (WGS) entry which is preliminary data.</text>
</comment>
<comment type="subcellular location">
    <subcellularLocation>
        <location evidence="1">Secreted</location>
    </subcellularLocation>
</comment>